<name>A0A6A5WH64_9PLEO</name>
<feature type="region of interest" description="Disordered" evidence="1">
    <location>
        <begin position="454"/>
        <end position="537"/>
    </location>
</feature>
<feature type="region of interest" description="Disordered" evidence="1">
    <location>
        <begin position="164"/>
        <end position="205"/>
    </location>
</feature>
<feature type="region of interest" description="Disordered" evidence="1">
    <location>
        <begin position="731"/>
        <end position="751"/>
    </location>
</feature>
<sequence>MESPPPQRWDRSRWVSVFSSHSPTVREVTESLGLGSSSSARGIPKFDAPEQKKLSSEVTRLSKELPKERDKLLDFAGDADSLKLELDSLLETLGPAIWGRDADRSRLLTPDPTKKTYYKDLVFEEPDDKQIIQIHLHRWIVIKACYYIRNMKLKRPSLAEDDSAADLDAASPSKPQLLSPNATPRDGSPADARDSTPMDGVETAKSLKRKGSAFVSFSDGEDAASGASDSSKSRKRYASATMPNRKPREPRKSLAVLRTSGSPAGENRSPIAGQSSQLLPSSLGPVPSRPLSPVSGNATNGSFRPVTVGASGFTAVNVPSRTHSPAQLYVSPFAAPESRAPPSSERAVEPMGPDELRPRAEHVLYREPGVQAEGGTLGDNTTTSHVGQPHHVAPAPPRAPTPSMAPSIPPRAPADPLPSNYAVSPNFSHVQPRIAQSHIIPKSSQSPLTLELTPIQTAPERSERPAILSEPAESSRREGDWRVEKPAPKVPPSASAVQPHSASRNGSPFNKPVSLPPPSLQPRENMKNPAPLERNPAGFTPIVPSNAYLNDTARMYVSNNRSHTSTPPAAYANSSESTRTLPFNHRQSLAPVHPPSQHQPHGLPQLPSEHVAQEHPFPAASPSTIELLQYELFDNLARYLFQKAGHQPEAMILSSLESIWSINATYYQQRSPGMFDTNTRVLYAWIGERRKIGALRESLAQQPGMKNGEVVDRLLALNDLRMLRLKWKMMKSDPSNPQSGAEGEGRRRENGEFVSAEDVLCKVFAMMTRTEGTEETFRQGLDILSRESFGLLKEDDKIISLRPRPGPPPGA</sequence>
<feature type="compositionally biased region" description="Low complexity" evidence="1">
    <location>
        <begin position="273"/>
        <end position="295"/>
    </location>
</feature>
<feature type="region of interest" description="Disordered" evidence="1">
    <location>
        <begin position="371"/>
        <end position="420"/>
    </location>
</feature>
<gene>
    <name evidence="2" type="ORF">P154DRAFT_522907</name>
</gene>
<feature type="region of interest" description="Disordered" evidence="1">
    <location>
        <begin position="28"/>
        <end position="60"/>
    </location>
</feature>
<feature type="compositionally biased region" description="Pro residues" evidence="1">
    <location>
        <begin position="407"/>
        <end position="416"/>
    </location>
</feature>
<proteinExistence type="predicted"/>
<keyword evidence="3" id="KW-1185">Reference proteome</keyword>
<feature type="region of interest" description="Disordered" evidence="1">
    <location>
        <begin position="218"/>
        <end position="303"/>
    </location>
</feature>
<evidence type="ECO:0000313" key="2">
    <source>
        <dbReference type="EMBL" id="KAF2000129.1"/>
    </source>
</evidence>
<organism evidence="2 3">
    <name type="scientific">Amniculicola lignicola CBS 123094</name>
    <dbReference type="NCBI Taxonomy" id="1392246"/>
    <lineage>
        <taxon>Eukaryota</taxon>
        <taxon>Fungi</taxon>
        <taxon>Dikarya</taxon>
        <taxon>Ascomycota</taxon>
        <taxon>Pezizomycotina</taxon>
        <taxon>Dothideomycetes</taxon>
        <taxon>Pleosporomycetidae</taxon>
        <taxon>Pleosporales</taxon>
        <taxon>Amniculicolaceae</taxon>
        <taxon>Amniculicola</taxon>
    </lineage>
</organism>
<reference evidence="2" key="1">
    <citation type="journal article" date="2020" name="Stud. Mycol.">
        <title>101 Dothideomycetes genomes: a test case for predicting lifestyles and emergence of pathogens.</title>
        <authorList>
            <person name="Haridas S."/>
            <person name="Albert R."/>
            <person name="Binder M."/>
            <person name="Bloem J."/>
            <person name="Labutti K."/>
            <person name="Salamov A."/>
            <person name="Andreopoulos B."/>
            <person name="Baker S."/>
            <person name="Barry K."/>
            <person name="Bills G."/>
            <person name="Bluhm B."/>
            <person name="Cannon C."/>
            <person name="Castanera R."/>
            <person name="Culley D."/>
            <person name="Daum C."/>
            <person name="Ezra D."/>
            <person name="Gonzalez J."/>
            <person name="Henrissat B."/>
            <person name="Kuo A."/>
            <person name="Liang C."/>
            <person name="Lipzen A."/>
            <person name="Lutzoni F."/>
            <person name="Magnuson J."/>
            <person name="Mondo S."/>
            <person name="Nolan M."/>
            <person name="Ohm R."/>
            <person name="Pangilinan J."/>
            <person name="Park H.-J."/>
            <person name="Ramirez L."/>
            <person name="Alfaro M."/>
            <person name="Sun H."/>
            <person name="Tritt A."/>
            <person name="Yoshinaga Y."/>
            <person name="Zwiers L.-H."/>
            <person name="Turgeon B."/>
            <person name="Goodwin S."/>
            <person name="Spatafora J."/>
            <person name="Crous P."/>
            <person name="Grigoriev I."/>
        </authorList>
    </citation>
    <scope>NUCLEOTIDE SEQUENCE</scope>
    <source>
        <strain evidence="2">CBS 123094</strain>
    </source>
</reference>
<evidence type="ECO:0000256" key="1">
    <source>
        <dbReference type="SAM" id="MobiDB-lite"/>
    </source>
</evidence>
<feature type="compositionally biased region" description="Basic and acidic residues" evidence="1">
    <location>
        <begin position="473"/>
        <end position="487"/>
    </location>
</feature>
<feature type="compositionally biased region" description="Polar residues" evidence="1">
    <location>
        <begin position="498"/>
        <end position="508"/>
    </location>
</feature>
<dbReference type="Proteomes" id="UP000799779">
    <property type="component" value="Unassembled WGS sequence"/>
</dbReference>
<accession>A0A6A5WH64</accession>
<dbReference type="OrthoDB" id="3796606at2759"/>
<dbReference type="AlphaFoldDB" id="A0A6A5WH64"/>
<feature type="compositionally biased region" description="Basic and acidic residues" evidence="1">
    <location>
        <begin position="47"/>
        <end position="60"/>
    </location>
</feature>
<evidence type="ECO:0000313" key="3">
    <source>
        <dbReference type="Proteomes" id="UP000799779"/>
    </source>
</evidence>
<protein>
    <submittedName>
        <fullName evidence="2">Uncharacterized protein</fullName>
    </submittedName>
</protein>
<dbReference type="EMBL" id="ML977591">
    <property type="protein sequence ID" value="KAF2000129.1"/>
    <property type="molecule type" value="Genomic_DNA"/>
</dbReference>